<gene>
    <name evidence="8" type="ORF">SAMN05216389_101138</name>
</gene>
<proteinExistence type="predicted"/>
<keyword evidence="5 6" id="KW-0472">Membrane</keyword>
<evidence type="ECO:0000256" key="5">
    <source>
        <dbReference type="ARBA" id="ARBA00023136"/>
    </source>
</evidence>
<dbReference type="AlphaFoldDB" id="A0A1H9Y211"/>
<evidence type="ECO:0000256" key="6">
    <source>
        <dbReference type="SAM" id="Phobius"/>
    </source>
</evidence>
<name>A0A1H9Y211_9BACI</name>
<feature type="domain" description="RDD" evidence="7">
    <location>
        <begin position="3"/>
        <end position="164"/>
    </location>
</feature>
<evidence type="ECO:0000256" key="1">
    <source>
        <dbReference type="ARBA" id="ARBA00004651"/>
    </source>
</evidence>
<reference evidence="8 9" key="1">
    <citation type="submission" date="2016-10" db="EMBL/GenBank/DDBJ databases">
        <authorList>
            <person name="de Groot N.N."/>
        </authorList>
    </citation>
    <scope>NUCLEOTIDE SEQUENCE [LARGE SCALE GENOMIC DNA]</scope>
    <source>
        <strain evidence="8 9">IBRC-M 10780</strain>
    </source>
</reference>
<dbReference type="InterPro" id="IPR051791">
    <property type="entry name" value="Pra-immunoreactive"/>
</dbReference>
<feature type="transmembrane region" description="Helical" evidence="6">
    <location>
        <begin position="129"/>
        <end position="151"/>
    </location>
</feature>
<organism evidence="8 9">
    <name type="scientific">Oceanobacillus limi</name>
    <dbReference type="NCBI Taxonomy" id="930131"/>
    <lineage>
        <taxon>Bacteria</taxon>
        <taxon>Bacillati</taxon>
        <taxon>Bacillota</taxon>
        <taxon>Bacilli</taxon>
        <taxon>Bacillales</taxon>
        <taxon>Bacillaceae</taxon>
        <taxon>Oceanobacillus</taxon>
    </lineage>
</organism>
<keyword evidence="3 6" id="KW-0812">Transmembrane</keyword>
<keyword evidence="4 6" id="KW-1133">Transmembrane helix</keyword>
<evidence type="ECO:0000259" key="7">
    <source>
        <dbReference type="Pfam" id="PF06271"/>
    </source>
</evidence>
<dbReference type="GO" id="GO:0005886">
    <property type="term" value="C:plasma membrane"/>
    <property type="evidence" value="ECO:0007669"/>
    <property type="project" value="UniProtKB-SubCell"/>
</dbReference>
<feature type="transmembrane region" description="Helical" evidence="6">
    <location>
        <begin position="12"/>
        <end position="34"/>
    </location>
</feature>
<keyword evidence="2" id="KW-1003">Cell membrane</keyword>
<sequence>MNATFFLRFKAFIIDYILIFAYLIVLFLLNIFLFPSLHNFFTGSLITAQFTGFLLVTLPVLLYFIISDSKIGGQSIGKKKIGIRVIGENGEPVSVLHITYRTILKFIPWKLSHYLVYRLIYIGDGEVPISYYLIGGIIYALIFAYILTAIFTKKKQSLYDIIAKTQVVRISSR</sequence>
<comment type="subcellular location">
    <subcellularLocation>
        <location evidence="1">Cell membrane</location>
        <topology evidence="1">Multi-pass membrane protein</topology>
    </subcellularLocation>
</comment>
<dbReference type="STRING" id="930131.SAMN05216389_101138"/>
<evidence type="ECO:0000256" key="3">
    <source>
        <dbReference type="ARBA" id="ARBA00022692"/>
    </source>
</evidence>
<evidence type="ECO:0000256" key="2">
    <source>
        <dbReference type="ARBA" id="ARBA00022475"/>
    </source>
</evidence>
<evidence type="ECO:0000313" key="9">
    <source>
        <dbReference type="Proteomes" id="UP000198618"/>
    </source>
</evidence>
<dbReference type="RefSeq" id="WP_090865767.1">
    <property type="nucleotide sequence ID" value="NZ_FOHE01000001.1"/>
</dbReference>
<evidence type="ECO:0000313" key="8">
    <source>
        <dbReference type="EMBL" id="SES62844.1"/>
    </source>
</evidence>
<dbReference type="InterPro" id="IPR010432">
    <property type="entry name" value="RDD"/>
</dbReference>
<accession>A0A1H9Y211</accession>
<dbReference type="PANTHER" id="PTHR36115">
    <property type="entry name" value="PROLINE-RICH ANTIGEN HOMOLOG-RELATED"/>
    <property type="match status" value="1"/>
</dbReference>
<dbReference type="PANTHER" id="PTHR36115:SF4">
    <property type="entry name" value="MEMBRANE PROTEIN"/>
    <property type="match status" value="1"/>
</dbReference>
<feature type="transmembrane region" description="Helical" evidence="6">
    <location>
        <begin position="46"/>
        <end position="66"/>
    </location>
</feature>
<dbReference type="Proteomes" id="UP000198618">
    <property type="component" value="Unassembled WGS sequence"/>
</dbReference>
<dbReference type="OrthoDB" id="1450430at2"/>
<dbReference type="Pfam" id="PF06271">
    <property type="entry name" value="RDD"/>
    <property type="match status" value="1"/>
</dbReference>
<keyword evidence="9" id="KW-1185">Reference proteome</keyword>
<dbReference type="EMBL" id="FOHE01000001">
    <property type="protein sequence ID" value="SES62844.1"/>
    <property type="molecule type" value="Genomic_DNA"/>
</dbReference>
<evidence type="ECO:0000256" key="4">
    <source>
        <dbReference type="ARBA" id="ARBA00022989"/>
    </source>
</evidence>
<protein>
    <submittedName>
        <fullName evidence="8">Uncharacterized membrane protein YckC, RDD family</fullName>
    </submittedName>
</protein>